<reference evidence="2 3" key="1">
    <citation type="journal article" date="2019" name="Int. J. Syst. Evol. Microbiol.">
        <title>The Global Catalogue of Microorganisms (GCM) 10K type strain sequencing project: providing services to taxonomists for standard genome sequencing and annotation.</title>
        <authorList>
            <consortium name="The Broad Institute Genomics Platform"/>
            <consortium name="The Broad Institute Genome Sequencing Center for Infectious Disease"/>
            <person name="Wu L."/>
            <person name="Ma J."/>
        </authorList>
    </citation>
    <scope>NUCLEOTIDE SEQUENCE [LARGE SCALE GENOMIC DNA]</scope>
    <source>
        <strain evidence="2 3">CGMCC 1.12689</strain>
    </source>
</reference>
<evidence type="ECO:0000313" key="2">
    <source>
        <dbReference type="EMBL" id="MFD1570150.1"/>
    </source>
</evidence>
<comment type="caution">
    <text evidence="2">The sequence shown here is derived from an EMBL/GenBank/DDBJ whole genome shotgun (WGS) entry which is preliminary data.</text>
</comment>
<evidence type="ECO:0000256" key="1">
    <source>
        <dbReference type="SAM" id="MobiDB-lite"/>
    </source>
</evidence>
<evidence type="ECO:0000313" key="3">
    <source>
        <dbReference type="Proteomes" id="UP001597185"/>
    </source>
</evidence>
<organism evidence="2 3">
    <name type="scientific">Halorubrum laminariae</name>
    <dbReference type="NCBI Taxonomy" id="1433523"/>
    <lineage>
        <taxon>Archaea</taxon>
        <taxon>Methanobacteriati</taxon>
        <taxon>Methanobacteriota</taxon>
        <taxon>Stenosarchaea group</taxon>
        <taxon>Halobacteria</taxon>
        <taxon>Halobacteriales</taxon>
        <taxon>Haloferacaceae</taxon>
        <taxon>Halorubrum</taxon>
    </lineage>
</organism>
<dbReference type="EMBL" id="JBHUDB010000002">
    <property type="protein sequence ID" value="MFD1570150.1"/>
    <property type="molecule type" value="Genomic_DNA"/>
</dbReference>
<accession>A0ABD6BZV6</accession>
<gene>
    <name evidence="2" type="ORF">ACFR9T_06060</name>
</gene>
<feature type="compositionally biased region" description="Basic and acidic residues" evidence="1">
    <location>
        <begin position="9"/>
        <end position="18"/>
    </location>
</feature>
<name>A0ABD6BZV6_9EURY</name>
<dbReference type="RefSeq" id="WP_256397041.1">
    <property type="nucleotide sequence ID" value="NZ_JANHDL010000004.1"/>
</dbReference>
<protein>
    <submittedName>
        <fullName evidence="2">Uncharacterized protein</fullName>
    </submittedName>
</protein>
<proteinExistence type="predicted"/>
<feature type="region of interest" description="Disordered" evidence="1">
    <location>
        <begin position="1"/>
        <end position="32"/>
    </location>
</feature>
<dbReference type="Proteomes" id="UP001597185">
    <property type="component" value="Unassembled WGS sequence"/>
</dbReference>
<keyword evidence="3" id="KW-1185">Reference proteome</keyword>
<sequence length="245" mass="27036">MADGSSRFTSDRRTREEASWADQTDWEAGAPENVDVTADGLVGRPTLQAGVAPDSGVYSFEDDSVGSSPDGWEVRDAEVIDSTASNGSHSLRNHYSPNNDEYVARRTGLSATPTEVSWAYKETADSRGILYELFNENGDSIFELYTLNPQVGYESGFGHRELTPDPSPNYDEWRRFTVTIDWGRNEFDVLWEDLTGSTPDLTANGESFKTTSSEVSEVFIGGGRRDKTGGNANPTGYEWVDEVWG</sequence>
<dbReference type="AlphaFoldDB" id="A0ABD6BZV6"/>